<proteinExistence type="inferred from homology"/>
<dbReference type="KEGG" id="vck:PG915_21925"/>
<evidence type="ECO:0000313" key="13">
    <source>
        <dbReference type="EMBL" id="XCD17946.1"/>
    </source>
</evidence>
<evidence type="ECO:0000259" key="12">
    <source>
        <dbReference type="Pfam" id="PF07715"/>
    </source>
</evidence>
<dbReference type="RefSeq" id="WP_353499108.1">
    <property type="nucleotide sequence ID" value="NZ_CP115921.1"/>
</dbReference>
<comment type="subcellular location">
    <subcellularLocation>
        <location evidence="1 8">Cell outer membrane</location>
        <topology evidence="1 8">Multi-pass membrane protein</topology>
    </subcellularLocation>
</comment>
<evidence type="ECO:0000256" key="1">
    <source>
        <dbReference type="ARBA" id="ARBA00004571"/>
    </source>
</evidence>
<dbReference type="PANTHER" id="PTHR47234:SF2">
    <property type="entry name" value="TONB-DEPENDENT RECEPTOR"/>
    <property type="match status" value="1"/>
</dbReference>
<protein>
    <submittedName>
        <fullName evidence="13">TonB-dependent receptor</fullName>
    </submittedName>
</protein>
<dbReference type="Gene3D" id="2.170.130.10">
    <property type="entry name" value="TonB-dependent receptor, plug domain"/>
    <property type="match status" value="1"/>
</dbReference>
<evidence type="ECO:0000256" key="8">
    <source>
        <dbReference type="PROSITE-ProRule" id="PRU01360"/>
    </source>
</evidence>
<evidence type="ECO:0000256" key="9">
    <source>
        <dbReference type="RuleBase" id="RU003357"/>
    </source>
</evidence>
<feature type="domain" description="TonB-dependent receptor-like beta-barrel" evidence="11">
    <location>
        <begin position="341"/>
        <end position="848"/>
    </location>
</feature>
<dbReference type="Gene3D" id="2.40.170.20">
    <property type="entry name" value="TonB-dependent receptor, beta-barrel domain"/>
    <property type="match status" value="1"/>
</dbReference>
<dbReference type="InterPro" id="IPR037066">
    <property type="entry name" value="Plug_dom_sf"/>
</dbReference>
<feature type="signal peptide" evidence="10">
    <location>
        <begin position="1"/>
        <end position="23"/>
    </location>
</feature>
<keyword evidence="6 8" id="KW-0472">Membrane</keyword>
<evidence type="ECO:0000256" key="2">
    <source>
        <dbReference type="ARBA" id="ARBA00022448"/>
    </source>
</evidence>
<dbReference type="CDD" id="cd01347">
    <property type="entry name" value="ligand_gated_channel"/>
    <property type="match status" value="1"/>
</dbReference>
<keyword evidence="2 8" id="KW-0813">Transport</keyword>
<dbReference type="InterPro" id="IPR012910">
    <property type="entry name" value="Plug_dom"/>
</dbReference>
<feature type="domain" description="TonB-dependent receptor plug" evidence="12">
    <location>
        <begin position="56"/>
        <end position="168"/>
    </location>
</feature>
<keyword evidence="3 8" id="KW-1134">Transmembrane beta strand</keyword>
<dbReference type="EMBL" id="CP115921">
    <property type="protein sequence ID" value="XCD17946.1"/>
    <property type="molecule type" value="Genomic_DNA"/>
</dbReference>
<dbReference type="Pfam" id="PF07715">
    <property type="entry name" value="Plug"/>
    <property type="match status" value="1"/>
</dbReference>
<dbReference type="PROSITE" id="PS52016">
    <property type="entry name" value="TONB_DEPENDENT_REC_3"/>
    <property type="match status" value="1"/>
</dbReference>
<dbReference type="InterPro" id="IPR036942">
    <property type="entry name" value="Beta-barrel_TonB_sf"/>
</dbReference>
<keyword evidence="13" id="KW-0675">Receptor</keyword>
<keyword evidence="5 9" id="KW-0798">TonB box</keyword>
<dbReference type="GO" id="GO:0009279">
    <property type="term" value="C:cell outer membrane"/>
    <property type="evidence" value="ECO:0007669"/>
    <property type="project" value="UniProtKB-SubCell"/>
</dbReference>
<reference evidence="13" key="1">
    <citation type="submission" date="2023-01" db="EMBL/GenBank/DDBJ databases">
        <title>Vibrio sp. CB1-14 genome sequencing.</title>
        <authorList>
            <person name="Otstavnykh N."/>
            <person name="Isaeva M."/>
            <person name="Meleshko D."/>
        </authorList>
    </citation>
    <scope>NUCLEOTIDE SEQUENCE</scope>
    <source>
        <strain evidence="13">CB1-14</strain>
    </source>
</reference>
<accession>A0AAU8BPS2</accession>
<dbReference type="PANTHER" id="PTHR47234">
    <property type="match status" value="1"/>
</dbReference>
<keyword evidence="4 8" id="KW-0812">Transmembrane</keyword>
<dbReference type="InterPro" id="IPR000531">
    <property type="entry name" value="Beta-barrel_TonB"/>
</dbReference>
<evidence type="ECO:0000256" key="5">
    <source>
        <dbReference type="ARBA" id="ARBA00023077"/>
    </source>
</evidence>
<evidence type="ECO:0000256" key="6">
    <source>
        <dbReference type="ARBA" id="ARBA00023136"/>
    </source>
</evidence>
<evidence type="ECO:0000256" key="7">
    <source>
        <dbReference type="ARBA" id="ARBA00023237"/>
    </source>
</evidence>
<evidence type="ECO:0000256" key="10">
    <source>
        <dbReference type="SAM" id="SignalP"/>
    </source>
</evidence>
<feature type="chain" id="PRO_5043380934" evidence="10">
    <location>
        <begin position="24"/>
        <end position="884"/>
    </location>
</feature>
<dbReference type="Pfam" id="PF00593">
    <property type="entry name" value="TonB_dep_Rec_b-barrel"/>
    <property type="match status" value="1"/>
</dbReference>
<sequence length="884" mass="95869">MLKKSTCLSVAVSLALGTANLFAVPIAFAEETGQQDVEKLQKMKVTGSRISRVEMEGAEPVQVLSSEYIENTGLVAIGDVLNQLPGVGGTVQSTSVNNGSNGAATVNLRGLGAERTLVLVNGRRMVNGGTGADASVDLNMIPAAMVERIEVLKNGASSVYGSDAIGGVVNIITKQNFEGFELNAKRGTTSNSDGQVTDISMLAGASNDRGNITFSAGMTKEDEIMAGDRGFANTDQQHDGYGGQFQSGSSAPPWGYYDGKTFGPEGSDTLRDFNAPGDLYNYAPDNYLKRPAQRRYLAAQGNYLLGETSILGPVTATFEALYSNSESNYLLAAEPIFGKFNGYDPISKDNEFNNTGSDIVDWRRRMVETGGRNRFFESDTGRVVLGLDGEFQNGWTWDANYNWGKTKTKQIEDGVFMKDRVSNAVGPSANGQCLDAGGNVIAGCVPMDILGNVSQEALDYATFTRQDTGFNQQQIINFNVTGDIYETEMGTIAFAAGYQNRDEQGANQPDALVVLGNASGNAESETSGGYTVDSFYGELLVPILSEVTMAEYLEAKITARHDKYSTFGGATTMGYSFLYQPIGDLMLRGTYNEVFRAPSIADLYGGAQESADVLSDPTGQDTSGRTQFPVFYGSNQELQPEEGHTASLGFVLSPSFAEGFSATVDYWQVELENLIDNVDPQLMLDQCAKTGEYCDKITRDGNGDIVSIDARTTNLGKLEKNGIDFNLRYVHDFDVVVFKANWDNTYNFKHEVTQADGSVVDYAGKFISDQIGLYSKYRSTLNLGVTRDAWRVNWNTRMIAGVDYELSGAADAPQDTYNFSVPTMFYHDLSAGYAFDNGFTLSGGVNNLFDETPPLILDTISGNTDSTTYDVIGRYFYANVNMKF</sequence>
<gene>
    <name evidence="13" type="ORF">PG915_21925</name>
</gene>
<comment type="similarity">
    <text evidence="8 9">Belongs to the TonB-dependent receptor family.</text>
</comment>
<keyword evidence="10" id="KW-0732">Signal</keyword>
<dbReference type="AlphaFoldDB" id="A0AAU8BPS2"/>
<organism evidence="13">
    <name type="scientific">Vibrio chaetopteri</name>
    <dbReference type="NCBI Taxonomy" id="3016528"/>
    <lineage>
        <taxon>Bacteria</taxon>
        <taxon>Pseudomonadati</taxon>
        <taxon>Pseudomonadota</taxon>
        <taxon>Gammaproteobacteria</taxon>
        <taxon>Vibrionales</taxon>
        <taxon>Vibrionaceae</taxon>
        <taxon>Vibrio</taxon>
    </lineage>
</organism>
<evidence type="ECO:0000259" key="11">
    <source>
        <dbReference type="Pfam" id="PF00593"/>
    </source>
</evidence>
<keyword evidence="7 8" id="KW-0998">Cell outer membrane</keyword>
<dbReference type="InterPro" id="IPR039426">
    <property type="entry name" value="TonB-dep_rcpt-like"/>
</dbReference>
<evidence type="ECO:0000256" key="3">
    <source>
        <dbReference type="ARBA" id="ARBA00022452"/>
    </source>
</evidence>
<name>A0AAU8BPS2_9VIBR</name>
<dbReference type="SUPFAM" id="SSF56935">
    <property type="entry name" value="Porins"/>
    <property type="match status" value="1"/>
</dbReference>
<evidence type="ECO:0000256" key="4">
    <source>
        <dbReference type="ARBA" id="ARBA00022692"/>
    </source>
</evidence>